<evidence type="ECO:0000313" key="2">
    <source>
        <dbReference type="Proteomes" id="UP000320762"/>
    </source>
</evidence>
<proteinExistence type="predicted"/>
<dbReference type="AlphaFoldDB" id="A0A550CYN2"/>
<evidence type="ECO:0000313" key="1">
    <source>
        <dbReference type="EMBL" id="TRM69904.1"/>
    </source>
</evidence>
<organism evidence="1 2">
    <name type="scientific">Schizophyllum amplum</name>
    <dbReference type="NCBI Taxonomy" id="97359"/>
    <lineage>
        <taxon>Eukaryota</taxon>
        <taxon>Fungi</taxon>
        <taxon>Dikarya</taxon>
        <taxon>Basidiomycota</taxon>
        <taxon>Agaricomycotina</taxon>
        <taxon>Agaricomycetes</taxon>
        <taxon>Agaricomycetidae</taxon>
        <taxon>Agaricales</taxon>
        <taxon>Schizophyllaceae</taxon>
        <taxon>Schizophyllum</taxon>
    </lineage>
</organism>
<accession>A0A550CYN2</accession>
<gene>
    <name evidence="1" type="ORF">BD626DRAFT_475724</name>
</gene>
<dbReference type="EMBL" id="VDMD01000001">
    <property type="protein sequence ID" value="TRM69904.1"/>
    <property type="molecule type" value="Genomic_DNA"/>
</dbReference>
<reference evidence="1 2" key="1">
    <citation type="journal article" date="2019" name="New Phytol.">
        <title>Comparative genomics reveals unique wood-decay strategies and fruiting body development in the Schizophyllaceae.</title>
        <authorList>
            <person name="Almasi E."/>
            <person name="Sahu N."/>
            <person name="Krizsan K."/>
            <person name="Balint B."/>
            <person name="Kovacs G.M."/>
            <person name="Kiss B."/>
            <person name="Cseklye J."/>
            <person name="Drula E."/>
            <person name="Henrissat B."/>
            <person name="Nagy I."/>
            <person name="Chovatia M."/>
            <person name="Adam C."/>
            <person name="LaButti K."/>
            <person name="Lipzen A."/>
            <person name="Riley R."/>
            <person name="Grigoriev I.V."/>
            <person name="Nagy L.G."/>
        </authorList>
    </citation>
    <scope>NUCLEOTIDE SEQUENCE [LARGE SCALE GENOMIC DNA]</scope>
    <source>
        <strain evidence="1 2">NL-1724</strain>
    </source>
</reference>
<sequence length="60" mass="6697">MDRQPTNTLLVRALHAHSVHRSDHQLVGALLYRYHASRLDIGGPLSHLASHVHPESEANL</sequence>
<name>A0A550CYN2_9AGAR</name>
<comment type="caution">
    <text evidence="1">The sequence shown here is derived from an EMBL/GenBank/DDBJ whole genome shotgun (WGS) entry which is preliminary data.</text>
</comment>
<keyword evidence="2" id="KW-1185">Reference proteome</keyword>
<dbReference type="Proteomes" id="UP000320762">
    <property type="component" value="Unassembled WGS sequence"/>
</dbReference>
<protein>
    <submittedName>
        <fullName evidence="1">Uncharacterized protein</fullName>
    </submittedName>
</protein>